<gene>
    <name evidence="2" type="ORF">C4B25_00010</name>
</gene>
<protein>
    <submittedName>
        <fullName evidence="2">Uncharacterized protein</fullName>
    </submittedName>
</protein>
<organism evidence="2 3">
    <name type="scientific">Mycoplasma todarodis</name>
    <dbReference type="NCBI Taxonomy" id="1937191"/>
    <lineage>
        <taxon>Bacteria</taxon>
        <taxon>Bacillati</taxon>
        <taxon>Mycoplasmatota</taxon>
        <taxon>Mollicutes</taxon>
        <taxon>Mycoplasmataceae</taxon>
        <taxon>Mycoplasma</taxon>
    </lineage>
</organism>
<comment type="caution">
    <text evidence="2">The sequence shown here is derived from an EMBL/GenBank/DDBJ whole genome shotgun (WGS) entry which is preliminary data.</text>
</comment>
<feature type="transmembrane region" description="Helical" evidence="1">
    <location>
        <begin position="6"/>
        <end position="26"/>
    </location>
</feature>
<dbReference type="RefSeq" id="WP_131613017.1">
    <property type="nucleotide sequence ID" value="NZ_PSZP01000001.1"/>
</dbReference>
<accession>A0A4R0XT39</accession>
<reference evidence="2 3" key="1">
    <citation type="submission" date="2018-02" db="EMBL/GenBank/DDBJ databases">
        <title>Mycoplasma marinum and Mycoplasma todarodis sp. nov., moderately halophilic and psychrotolerant mycoplasmas isolated from cephalopods.</title>
        <authorList>
            <person name="Viver T."/>
        </authorList>
    </citation>
    <scope>NUCLEOTIDE SEQUENCE [LARGE SCALE GENOMIC DNA]</scope>
    <source>
        <strain evidence="2 3">5H</strain>
    </source>
</reference>
<keyword evidence="1" id="KW-1133">Transmembrane helix</keyword>
<keyword evidence="1" id="KW-0812">Transmembrane</keyword>
<sequence>MKIKKISAIVLSLITFIVINLFIFNFKNIPSADIKNSQISTSLRMQEQSSVQTKEQTVTFEPSDFFEFGFNKTEQQYFYVKKEIMDKFEVVVLYDSKKQTFVNDSSEYGLKLTNLKDGKNISVKVKPRDGYTWASEENVPKDKTQFKTYSYTVNWGIDNSLMESKGFLSQSISTVWIFAISLIAIVVALTIMLGFIILK</sequence>
<dbReference type="AlphaFoldDB" id="A0A4R0XT39"/>
<keyword evidence="3" id="KW-1185">Reference proteome</keyword>
<name>A0A4R0XT39_9MOLU</name>
<dbReference type="EMBL" id="PSZP01000001">
    <property type="protein sequence ID" value="TCG12063.1"/>
    <property type="molecule type" value="Genomic_DNA"/>
</dbReference>
<proteinExistence type="predicted"/>
<evidence type="ECO:0000313" key="3">
    <source>
        <dbReference type="Proteomes" id="UP000291072"/>
    </source>
</evidence>
<evidence type="ECO:0000256" key="1">
    <source>
        <dbReference type="SAM" id="Phobius"/>
    </source>
</evidence>
<dbReference type="Proteomes" id="UP000291072">
    <property type="component" value="Unassembled WGS sequence"/>
</dbReference>
<keyword evidence="1" id="KW-0472">Membrane</keyword>
<feature type="transmembrane region" description="Helical" evidence="1">
    <location>
        <begin position="175"/>
        <end position="198"/>
    </location>
</feature>
<evidence type="ECO:0000313" key="2">
    <source>
        <dbReference type="EMBL" id="TCG12063.1"/>
    </source>
</evidence>